<dbReference type="GO" id="GO:0051920">
    <property type="term" value="F:peroxiredoxin activity"/>
    <property type="evidence" value="ECO:0007669"/>
    <property type="project" value="InterPro"/>
</dbReference>
<dbReference type="AlphaFoldDB" id="A0AAU8MVT2"/>
<dbReference type="NCBIfam" id="TIGR00778">
    <property type="entry name" value="ahpD_dom"/>
    <property type="match status" value="1"/>
</dbReference>
<dbReference type="EMBL" id="CP159925">
    <property type="protein sequence ID" value="XCO76305.1"/>
    <property type="molecule type" value="Genomic_DNA"/>
</dbReference>
<accession>A0AAU8MVT2</accession>
<organism evidence="2">
    <name type="scientific">Lysobacter firmicutimachus</name>
    <dbReference type="NCBI Taxonomy" id="1792846"/>
    <lineage>
        <taxon>Bacteria</taxon>
        <taxon>Pseudomonadati</taxon>
        <taxon>Pseudomonadota</taxon>
        <taxon>Gammaproteobacteria</taxon>
        <taxon>Lysobacterales</taxon>
        <taxon>Lysobacteraceae</taxon>
        <taxon>Lysobacter</taxon>
    </lineage>
</organism>
<dbReference type="Pfam" id="PF02627">
    <property type="entry name" value="CMD"/>
    <property type="match status" value="1"/>
</dbReference>
<sequence>MSQTHAVKYEREIPEILSQLGAIHGSVQAAIDQRGLPRAIYHLIQLRASQLNGCAFCIKMHLREARADGETQVRLDHLTVWRHVGDFSPAERAALAWTEALTRIEERSDYTALRTELRAHYDDAQIGALTALVGMINLWNRLQVSKH</sequence>
<dbReference type="SUPFAM" id="SSF69118">
    <property type="entry name" value="AhpD-like"/>
    <property type="match status" value="1"/>
</dbReference>
<feature type="domain" description="Carboxymuconolactone decarboxylase-like" evidence="1">
    <location>
        <begin position="29"/>
        <end position="100"/>
    </location>
</feature>
<dbReference type="InterPro" id="IPR003779">
    <property type="entry name" value="CMD-like"/>
</dbReference>
<dbReference type="RefSeq" id="WP_064748482.1">
    <property type="nucleotide sequence ID" value="NZ_CP159925.1"/>
</dbReference>
<dbReference type="Gene3D" id="1.20.1290.10">
    <property type="entry name" value="AhpD-like"/>
    <property type="match status" value="1"/>
</dbReference>
<name>A0AAU8MVT2_9GAMM</name>
<dbReference type="InterPro" id="IPR004675">
    <property type="entry name" value="AhpD_core"/>
</dbReference>
<reference evidence="2" key="1">
    <citation type="submission" date="2024-06" db="EMBL/GenBank/DDBJ databases">
        <authorList>
            <person name="Li S."/>
        </authorList>
    </citation>
    <scope>NUCLEOTIDE SEQUENCE</scope>
    <source>
        <strain evidence="2">SR10</strain>
    </source>
</reference>
<protein>
    <submittedName>
        <fullName evidence="2">Carboxymuconolactone decarboxylase family protein</fullName>
    </submittedName>
</protein>
<dbReference type="PANTHER" id="PTHR35446:SF2">
    <property type="entry name" value="CARBOXYMUCONOLACTONE DECARBOXYLASE-LIKE DOMAIN-CONTAINING PROTEIN"/>
    <property type="match status" value="1"/>
</dbReference>
<gene>
    <name evidence="2" type="ORF">ABU614_05820</name>
</gene>
<proteinExistence type="predicted"/>
<dbReference type="InterPro" id="IPR029032">
    <property type="entry name" value="AhpD-like"/>
</dbReference>
<dbReference type="PANTHER" id="PTHR35446">
    <property type="entry name" value="SI:CH211-175M2.5"/>
    <property type="match status" value="1"/>
</dbReference>
<evidence type="ECO:0000313" key="2">
    <source>
        <dbReference type="EMBL" id="XCO76305.1"/>
    </source>
</evidence>
<evidence type="ECO:0000259" key="1">
    <source>
        <dbReference type="Pfam" id="PF02627"/>
    </source>
</evidence>